<protein>
    <recommendedName>
        <fullName evidence="3">Nucleotidyl transferase AbiEii toxin, Type IV TA system</fullName>
    </recommendedName>
</protein>
<organism evidence="1 2">
    <name type="scientific">Apiospora kogelbergensis</name>
    <dbReference type="NCBI Taxonomy" id="1337665"/>
    <lineage>
        <taxon>Eukaryota</taxon>
        <taxon>Fungi</taxon>
        <taxon>Dikarya</taxon>
        <taxon>Ascomycota</taxon>
        <taxon>Pezizomycotina</taxon>
        <taxon>Sordariomycetes</taxon>
        <taxon>Xylariomycetidae</taxon>
        <taxon>Amphisphaeriales</taxon>
        <taxon>Apiosporaceae</taxon>
        <taxon>Apiospora</taxon>
    </lineage>
</organism>
<evidence type="ECO:0000313" key="1">
    <source>
        <dbReference type="EMBL" id="KAK8105158.1"/>
    </source>
</evidence>
<evidence type="ECO:0008006" key="3">
    <source>
        <dbReference type="Google" id="ProtNLM"/>
    </source>
</evidence>
<reference evidence="1 2" key="1">
    <citation type="submission" date="2023-01" db="EMBL/GenBank/DDBJ databases">
        <title>Analysis of 21 Apiospora genomes using comparative genomics revels a genus with tremendous synthesis potential of carbohydrate active enzymes and secondary metabolites.</title>
        <authorList>
            <person name="Sorensen T."/>
        </authorList>
    </citation>
    <scope>NUCLEOTIDE SEQUENCE [LARGE SCALE GENOMIC DNA]</scope>
    <source>
        <strain evidence="1 2">CBS 117206</strain>
    </source>
</reference>
<gene>
    <name evidence="1" type="ORF">PG999_008517</name>
</gene>
<name>A0AAW0QRZ0_9PEZI</name>
<accession>A0AAW0QRZ0</accession>
<comment type="caution">
    <text evidence="1">The sequence shown here is derived from an EMBL/GenBank/DDBJ whole genome shotgun (WGS) entry which is preliminary data.</text>
</comment>
<dbReference type="AlphaFoldDB" id="A0AAW0QRZ0"/>
<dbReference type="Gene3D" id="3.30.460.40">
    <property type="match status" value="1"/>
</dbReference>
<proteinExistence type="predicted"/>
<sequence>MSTTSEQNEPLRPTPSTQDISTAAAAVAAALDGKIQYALVGGAACAVLGSPRAPEALEIVVPKGRTAEARALLKQLPGSFDVEPRTLHTYFKSGQVRVRVELLAPPGMFRDGYDETTPTVLVQDSKIRVLKPTVLLNVKCRTVQEQRTEEGRRAEAMDIVFLLGWCQRNGARPTGDEVPRATIAFVHTFISLLPSSKEHWVNAGYDLVRFCCSFRA</sequence>
<evidence type="ECO:0000313" key="2">
    <source>
        <dbReference type="Proteomes" id="UP001392437"/>
    </source>
</evidence>
<dbReference type="Proteomes" id="UP001392437">
    <property type="component" value="Unassembled WGS sequence"/>
</dbReference>
<keyword evidence="2" id="KW-1185">Reference proteome</keyword>
<dbReference type="EMBL" id="JAQQWP010000008">
    <property type="protein sequence ID" value="KAK8105158.1"/>
    <property type="molecule type" value="Genomic_DNA"/>
</dbReference>